<feature type="transmembrane region" description="Helical" evidence="1">
    <location>
        <begin position="197"/>
        <end position="225"/>
    </location>
</feature>
<feature type="transmembrane region" description="Helical" evidence="1">
    <location>
        <begin position="141"/>
        <end position="166"/>
    </location>
</feature>
<reference evidence="3 4" key="1">
    <citation type="submission" date="2020-02" db="EMBL/GenBank/DDBJ databases">
        <title>Whole-genome analyses of novel actinobacteria.</title>
        <authorList>
            <person name="Sahin N."/>
        </authorList>
    </citation>
    <scope>NUCLEOTIDE SEQUENCE [LARGE SCALE GENOMIC DNA]</scope>
    <source>
        <strain evidence="3 4">A7024</strain>
    </source>
</reference>
<dbReference type="EMBL" id="JAAKZV010000026">
    <property type="protein sequence ID" value="NGN64040.1"/>
    <property type="molecule type" value="Genomic_DNA"/>
</dbReference>
<keyword evidence="3" id="KW-0378">Hydrolase</keyword>
<organism evidence="3 4">
    <name type="scientific">Streptomyces coryli</name>
    <dbReference type="NCBI Taxonomy" id="1128680"/>
    <lineage>
        <taxon>Bacteria</taxon>
        <taxon>Bacillati</taxon>
        <taxon>Actinomycetota</taxon>
        <taxon>Actinomycetes</taxon>
        <taxon>Kitasatosporales</taxon>
        <taxon>Streptomycetaceae</taxon>
        <taxon>Streptomyces</taxon>
    </lineage>
</organism>
<comment type="caution">
    <text evidence="3">The sequence shown here is derived from an EMBL/GenBank/DDBJ whole genome shotgun (WGS) entry which is preliminary data.</text>
</comment>
<keyword evidence="3" id="KW-0482">Metalloprotease</keyword>
<dbReference type="Proteomes" id="UP000481583">
    <property type="component" value="Unassembled WGS sequence"/>
</dbReference>
<dbReference type="RefSeq" id="WP_165234603.1">
    <property type="nucleotide sequence ID" value="NZ_JAAKZV010000026.1"/>
</dbReference>
<dbReference type="GO" id="GO:0004175">
    <property type="term" value="F:endopeptidase activity"/>
    <property type="evidence" value="ECO:0007669"/>
    <property type="project" value="UniProtKB-ARBA"/>
</dbReference>
<keyword evidence="3" id="KW-0645">Protease</keyword>
<proteinExistence type="predicted"/>
<keyword evidence="4" id="KW-1185">Reference proteome</keyword>
<feature type="transmembrane region" description="Helical" evidence="1">
    <location>
        <begin position="90"/>
        <end position="110"/>
    </location>
</feature>
<dbReference type="Pfam" id="PF02517">
    <property type="entry name" value="Rce1-like"/>
    <property type="match status" value="1"/>
</dbReference>
<evidence type="ECO:0000259" key="2">
    <source>
        <dbReference type="Pfam" id="PF02517"/>
    </source>
</evidence>
<evidence type="ECO:0000313" key="3">
    <source>
        <dbReference type="EMBL" id="NGN64040.1"/>
    </source>
</evidence>
<keyword evidence="1" id="KW-1133">Transmembrane helix</keyword>
<gene>
    <name evidence="3" type="ORF">G5C51_08990</name>
</gene>
<evidence type="ECO:0000313" key="4">
    <source>
        <dbReference type="Proteomes" id="UP000481583"/>
    </source>
</evidence>
<dbReference type="GO" id="GO:0008237">
    <property type="term" value="F:metallopeptidase activity"/>
    <property type="evidence" value="ECO:0007669"/>
    <property type="project" value="UniProtKB-KW"/>
</dbReference>
<feature type="transmembrane region" description="Helical" evidence="1">
    <location>
        <begin position="172"/>
        <end position="190"/>
    </location>
</feature>
<dbReference type="GO" id="GO:0080120">
    <property type="term" value="P:CAAX-box protein maturation"/>
    <property type="evidence" value="ECO:0007669"/>
    <property type="project" value="UniProtKB-ARBA"/>
</dbReference>
<dbReference type="GO" id="GO:0006508">
    <property type="term" value="P:proteolysis"/>
    <property type="evidence" value="ECO:0007669"/>
    <property type="project" value="UniProtKB-KW"/>
</dbReference>
<keyword evidence="1" id="KW-0812">Transmembrane</keyword>
<accession>A0A6G4TWZ4</accession>
<protein>
    <submittedName>
        <fullName evidence="3">CPBP family intramembrane metalloprotease</fullName>
    </submittedName>
</protein>
<evidence type="ECO:0000256" key="1">
    <source>
        <dbReference type="SAM" id="Phobius"/>
    </source>
</evidence>
<feature type="transmembrane region" description="Helical" evidence="1">
    <location>
        <begin position="12"/>
        <end position="32"/>
    </location>
</feature>
<sequence length="246" mass="25406">MQLDIAPDFSGAGLVLALVIAAYLAVLDPWLGRRMYADLKRRREHDAGALTRYYTQLIAAWVALGALAGAALLLSPGVSAADAGLVAPKWSFAGVAVVGCFCVAIVLGTVQVRKLAAEGRNVPGLADVEPMLPRTPAERRLALAVAVVDGVCGSLVYRGLLIALFADLTGSIHLAAALSVVVLSLAGLYQGASRIPLFAFVAVGLTALYLVTGSLLVVALASLALTARDLLALAPVTHPHPNPETV</sequence>
<keyword evidence="1" id="KW-0472">Membrane</keyword>
<dbReference type="InterPro" id="IPR003675">
    <property type="entry name" value="Rce1/LyrA-like_dom"/>
</dbReference>
<feature type="transmembrane region" description="Helical" evidence="1">
    <location>
        <begin position="53"/>
        <end position="78"/>
    </location>
</feature>
<name>A0A6G4TWZ4_9ACTN</name>
<feature type="domain" description="CAAX prenyl protease 2/Lysostaphin resistance protein A-like" evidence="2">
    <location>
        <begin position="141"/>
        <end position="221"/>
    </location>
</feature>
<dbReference type="AlphaFoldDB" id="A0A6G4TWZ4"/>